<feature type="transmembrane region" description="Helical" evidence="6">
    <location>
        <begin position="288"/>
        <end position="307"/>
    </location>
</feature>
<comment type="caution">
    <text evidence="8">The sequence shown here is derived from an EMBL/GenBank/DDBJ whole genome shotgun (WGS) entry which is preliminary data.</text>
</comment>
<feature type="transmembrane region" description="Helical" evidence="6">
    <location>
        <begin position="481"/>
        <end position="500"/>
    </location>
</feature>
<gene>
    <name evidence="8" type="ORF">V5J35_003263</name>
</gene>
<comment type="subcellular location">
    <subcellularLocation>
        <location evidence="1">Cell membrane</location>
        <topology evidence="1">Multi-pass membrane protein</topology>
    </subcellularLocation>
</comment>
<feature type="transmembrane region" description="Helical" evidence="6">
    <location>
        <begin position="584"/>
        <end position="603"/>
    </location>
</feature>
<feature type="transmembrane region" description="Helical" evidence="6">
    <location>
        <begin position="383"/>
        <end position="404"/>
    </location>
</feature>
<sequence>MIYQRFCKKIMHSPTTFSKSKGCCIHLGRLAPLGIFLLFLAMSFCVGRTMTPISQVQEQVLPQEIAPDGSRFVHFQDQDISLSEITPYYQSPLHPSNLNKLTLKQELPEQDLARRIGSDGRPQVLKLSVVRHWGGWSLLPALTAIILCFMLKEPLTALLGGLLVGGMLIGQYDVTRLLVNSIGQPGSAILLILYLWLLGGLSGIWGKTGAAQAFARFLSRHCVKGPVSAKLVTWTLGILMFQGGTISAVLVGTTVTPVADQEKISKEELSYIVDSTSSPVAVLLAFNAWPGFVQPLLIVSGVSFLATESDRLKFFFQCLPLSFYAILAVMGTFLLSIDKAPFIGRQMKKAIKRARSTGQLSALGSRPLASREIDNSSGDYQPWVLEFVLPLGVLIGTALVTFWLRGAPQILWAFSAAFVLAGGIALMRGMSLNDLMGGVVEGLESVVLGSVIILLAVTMGHMSQQTGGGAFLVSLLSERLLSVYWLLPALLFGLSIVVAFSTGTSLGTYAVVYPLAMPLAWSLTLGLGLEESSAWLFMALCFACVLNGAVFGDQTSPISDTTILSALCTGCDLMDHVRTQLPQAMAMAAIATVLWTLLAFFGCPQP</sequence>
<feature type="transmembrane region" description="Helical" evidence="6">
    <location>
        <begin position="411"/>
        <end position="430"/>
    </location>
</feature>
<evidence type="ECO:0000259" key="7">
    <source>
        <dbReference type="Pfam" id="PF03553"/>
    </source>
</evidence>
<keyword evidence="9" id="KW-1185">Reference proteome</keyword>
<evidence type="ECO:0000256" key="6">
    <source>
        <dbReference type="SAM" id="Phobius"/>
    </source>
</evidence>
<feature type="transmembrane region" description="Helical" evidence="6">
    <location>
        <begin position="157"/>
        <end position="174"/>
    </location>
</feature>
<dbReference type="PANTHER" id="PTHR43478">
    <property type="entry name" value="NA+/H+ ANTIPORTER-RELATED"/>
    <property type="match status" value="1"/>
</dbReference>
<dbReference type="InterPro" id="IPR018461">
    <property type="entry name" value="Na/H_Antiport_NhaC-like_C"/>
</dbReference>
<proteinExistence type="predicted"/>
<evidence type="ECO:0000256" key="3">
    <source>
        <dbReference type="ARBA" id="ARBA00022692"/>
    </source>
</evidence>
<keyword evidence="5 6" id="KW-0472">Membrane</keyword>
<keyword evidence="4 6" id="KW-1133">Transmembrane helix</keyword>
<protein>
    <submittedName>
        <fullName evidence="8">Na+/H+ antiporter NhaC</fullName>
    </submittedName>
</protein>
<evidence type="ECO:0000313" key="8">
    <source>
        <dbReference type="EMBL" id="MET4758071.1"/>
    </source>
</evidence>
<reference evidence="8 9" key="1">
    <citation type="submission" date="2024-06" db="EMBL/GenBank/DDBJ databases">
        <title>Genomic Encyclopedia of Type Strains, Phase V (KMG-V): Genome sequencing to study the core and pangenomes of soil and plant-associated prokaryotes.</title>
        <authorList>
            <person name="Whitman W."/>
        </authorList>
    </citation>
    <scope>NUCLEOTIDE SEQUENCE [LARGE SCALE GENOMIC DNA]</scope>
    <source>
        <strain evidence="8 9">NE40</strain>
    </source>
</reference>
<feature type="transmembrane region" description="Helical" evidence="6">
    <location>
        <begin position="227"/>
        <end position="251"/>
    </location>
</feature>
<feature type="transmembrane region" description="Helical" evidence="6">
    <location>
        <begin position="186"/>
        <end position="206"/>
    </location>
</feature>
<evidence type="ECO:0000256" key="5">
    <source>
        <dbReference type="ARBA" id="ARBA00023136"/>
    </source>
</evidence>
<evidence type="ECO:0000256" key="1">
    <source>
        <dbReference type="ARBA" id="ARBA00004651"/>
    </source>
</evidence>
<feature type="domain" description="Na+/H+ antiporter NhaC-like C-terminal" evidence="7">
    <location>
        <begin position="312"/>
        <end position="595"/>
    </location>
</feature>
<feature type="transmembrane region" description="Helical" evidence="6">
    <location>
        <begin position="442"/>
        <end position="460"/>
    </location>
</feature>
<name>A0ABV2SLE4_9GAMM</name>
<accession>A0ABV2SLE4</accession>
<feature type="transmembrane region" description="Helical" evidence="6">
    <location>
        <begin position="133"/>
        <end position="150"/>
    </location>
</feature>
<evidence type="ECO:0000256" key="2">
    <source>
        <dbReference type="ARBA" id="ARBA00022475"/>
    </source>
</evidence>
<dbReference type="EMBL" id="JBEWTB010000002">
    <property type="protein sequence ID" value="MET4758071.1"/>
    <property type="molecule type" value="Genomic_DNA"/>
</dbReference>
<feature type="transmembrane region" description="Helical" evidence="6">
    <location>
        <begin position="534"/>
        <end position="552"/>
    </location>
</feature>
<keyword evidence="3 6" id="KW-0812">Transmembrane</keyword>
<evidence type="ECO:0000313" key="9">
    <source>
        <dbReference type="Proteomes" id="UP001549366"/>
    </source>
</evidence>
<feature type="transmembrane region" description="Helical" evidence="6">
    <location>
        <begin position="314"/>
        <end position="337"/>
    </location>
</feature>
<organism evidence="8 9">
    <name type="scientific">Endozoicomonas lisbonensis</name>
    <dbReference type="NCBI Taxonomy" id="3120522"/>
    <lineage>
        <taxon>Bacteria</taxon>
        <taxon>Pseudomonadati</taxon>
        <taxon>Pseudomonadota</taxon>
        <taxon>Gammaproteobacteria</taxon>
        <taxon>Oceanospirillales</taxon>
        <taxon>Endozoicomonadaceae</taxon>
        <taxon>Endozoicomonas</taxon>
    </lineage>
</organism>
<dbReference type="Pfam" id="PF03553">
    <property type="entry name" value="Na_H_antiporter"/>
    <property type="match status" value="1"/>
</dbReference>
<feature type="transmembrane region" description="Helical" evidence="6">
    <location>
        <begin position="506"/>
        <end position="527"/>
    </location>
</feature>
<dbReference type="Proteomes" id="UP001549366">
    <property type="component" value="Unassembled WGS sequence"/>
</dbReference>
<feature type="transmembrane region" description="Helical" evidence="6">
    <location>
        <begin position="30"/>
        <end position="50"/>
    </location>
</feature>
<dbReference type="PANTHER" id="PTHR43478:SF1">
    <property type="entry name" value="NA+_H+ ANTIPORTER NHAC-LIKE C-TERMINAL DOMAIN-CONTAINING PROTEIN"/>
    <property type="match status" value="1"/>
</dbReference>
<evidence type="ECO:0000256" key="4">
    <source>
        <dbReference type="ARBA" id="ARBA00022989"/>
    </source>
</evidence>
<keyword evidence="2" id="KW-1003">Cell membrane</keyword>